<name>A0A0E9WKQ3_ANGAN</name>
<accession>A0A0E9WKQ3</accession>
<protein>
    <submittedName>
        <fullName evidence="1">Uncharacterized protein</fullName>
    </submittedName>
</protein>
<evidence type="ECO:0000313" key="1">
    <source>
        <dbReference type="EMBL" id="JAH90927.1"/>
    </source>
</evidence>
<dbReference type="AlphaFoldDB" id="A0A0E9WKQ3"/>
<reference evidence="1" key="2">
    <citation type="journal article" date="2015" name="Fish Shellfish Immunol.">
        <title>Early steps in the European eel (Anguilla anguilla)-Vibrio vulnificus interaction in the gills: Role of the RtxA13 toxin.</title>
        <authorList>
            <person name="Callol A."/>
            <person name="Pajuelo D."/>
            <person name="Ebbesson L."/>
            <person name="Teles M."/>
            <person name="MacKenzie S."/>
            <person name="Amaro C."/>
        </authorList>
    </citation>
    <scope>NUCLEOTIDE SEQUENCE</scope>
</reference>
<sequence length="61" mass="6738">MLKKGFSNSVSGPMVFMLVLQTQTRNALPGSWEAAGSAQFCLFHLKLSNRFRPRKPGEVAV</sequence>
<dbReference type="EMBL" id="GBXM01017650">
    <property type="protein sequence ID" value="JAH90927.1"/>
    <property type="molecule type" value="Transcribed_RNA"/>
</dbReference>
<proteinExistence type="predicted"/>
<reference evidence="1" key="1">
    <citation type="submission" date="2014-11" db="EMBL/GenBank/DDBJ databases">
        <authorList>
            <person name="Amaro Gonzalez C."/>
        </authorList>
    </citation>
    <scope>NUCLEOTIDE SEQUENCE</scope>
</reference>
<organism evidence="1">
    <name type="scientific">Anguilla anguilla</name>
    <name type="common">European freshwater eel</name>
    <name type="synonym">Muraena anguilla</name>
    <dbReference type="NCBI Taxonomy" id="7936"/>
    <lineage>
        <taxon>Eukaryota</taxon>
        <taxon>Metazoa</taxon>
        <taxon>Chordata</taxon>
        <taxon>Craniata</taxon>
        <taxon>Vertebrata</taxon>
        <taxon>Euteleostomi</taxon>
        <taxon>Actinopterygii</taxon>
        <taxon>Neopterygii</taxon>
        <taxon>Teleostei</taxon>
        <taxon>Anguilliformes</taxon>
        <taxon>Anguillidae</taxon>
        <taxon>Anguilla</taxon>
    </lineage>
</organism>